<evidence type="ECO:0000256" key="5">
    <source>
        <dbReference type="ARBA" id="ARBA00023125"/>
    </source>
</evidence>
<dbReference type="InterPro" id="IPR009072">
    <property type="entry name" value="Histone-fold"/>
</dbReference>
<gene>
    <name evidence="9" type="ORF">H5410_022905</name>
</gene>
<dbReference type="GO" id="GO:0030527">
    <property type="term" value="F:structural constituent of chromatin"/>
    <property type="evidence" value="ECO:0007669"/>
    <property type="project" value="InterPro"/>
</dbReference>
<dbReference type="AlphaFoldDB" id="A0A9J5ZID9"/>
<keyword evidence="5 8" id="KW-0238">DNA-binding</keyword>
<dbReference type="GO" id="GO:0005634">
    <property type="term" value="C:nucleus"/>
    <property type="evidence" value="ECO:0007669"/>
    <property type="project" value="UniProtKB-SubCell"/>
</dbReference>
<evidence type="ECO:0000256" key="6">
    <source>
        <dbReference type="ARBA" id="ARBA00023242"/>
    </source>
</evidence>
<dbReference type="OrthoDB" id="424543at2759"/>
<accession>A0A9J5ZID9</accession>
<reference evidence="9 10" key="1">
    <citation type="submission" date="2020-09" db="EMBL/GenBank/DDBJ databases">
        <title>De no assembly of potato wild relative species, Solanum commersonii.</title>
        <authorList>
            <person name="Cho K."/>
        </authorList>
    </citation>
    <scope>NUCLEOTIDE SEQUENCE [LARGE SCALE GENOMIC DNA]</scope>
    <source>
        <strain evidence="9">LZ3.2</strain>
        <tissue evidence="9">Leaf</tissue>
    </source>
</reference>
<comment type="similarity">
    <text evidence="3 8">Belongs to the histone H4 family.</text>
</comment>
<evidence type="ECO:0000256" key="8">
    <source>
        <dbReference type="RuleBase" id="RU000528"/>
    </source>
</evidence>
<comment type="subunit">
    <text evidence="8">The nucleosome is a histone octamer containing two molecules each of H2A, H2B, H3 and H4 assembled in one H3-H4 heterotetramer and two H2A-H2B heterodimers. The octamer wraps approximately 147 bp of DNA.</text>
</comment>
<dbReference type="GO" id="GO:0000786">
    <property type="term" value="C:nucleosome"/>
    <property type="evidence" value="ECO:0007669"/>
    <property type="project" value="UniProtKB-KW"/>
</dbReference>
<organism evidence="9 10">
    <name type="scientific">Solanum commersonii</name>
    <name type="common">Commerson's wild potato</name>
    <name type="synonym">Commerson's nightshade</name>
    <dbReference type="NCBI Taxonomy" id="4109"/>
    <lineage>
        <taxon>Eukaryota</taxon>
        <taxon>Viridiplantae</taxon>
        <taxon>Streptophyta</taxon>
        <taxon>Embryophyta</taxon>
        <taxon>Tracheophyta</taxon>
        <taxon>Spermatophyta</taxon>
        <taxon>Magnoliopsida</taxon>
        <taxon>eudicotyledons</taxon>
        <taxon>Gunneridae</taxon>
        <taxon>Pentapetalae</taxon>
        <taxon>asterids</taxon>
        <taxon>lamiids</taxon>
        <taxon>Solanales</taxon>
        <taxon>Solanaceae</taxon>
        <taxon>Solanoideae</taxon>
        <taxon>Solaneae</taxon>
        <taxon>Solanum</taxon>
    </lineage>
</organism>
<dbReference type="GO" id="GO:0003677">
    <property type="term" value="F:DNA binding"/>
    <property type="evidence" value="ECO:0007669"/>
    <property type="project" value="UniProtKB-KW"/>
</dbReference>
<keyword evidence="7 8" id="KW-0544">Nucleosome core</keyword>
<evidence type="ECO:0000256" key="3">
    <source>
        <dbReference type="ARBA" id="ARBA00006564"/>
    </source>
</evidence>
<evidence type="ECO:0000256" key="7">
    <source>
        <dbReference type="ARBA" id="ARBA00023269"/>
    </source>
</evidence>
<evidence type="ECO:0000313" key="10">
    <source>
        <dbReference type="Proteomes" id="UP000824120"/>
    </source>
</evidence>
<sequence length="205" mass="23550">MSGMEMKMLRWTGSHTRLDKIRNNRIHKKVQVAHIESKIRGHLRWHVYVLHRTSNPPVCRYVVRESSKKGRDGLTEVIWLVRIPIADLNLLGTESKIMERFSWGKEENGGMNQREIRQGKDEVGEDDKVGGDSGGAQIFLENVICDVVTYTEHAHRKRVTAMDVVGMLSRDRTGLLWFWVLRGGLVLSFDVSAKVLLSRKEEQLC</sequence>
<keyword evidence="4 8" id="KW-0158">Chromosome</keyword>
<dbReference type="Gene3D" id="1.10.20.10">
    <property type="entry name" value="Histone, subunit A"/>
    <property type="match status" value="1"/>
</dbReference>
<dbReference type="Proteomes" id="UP000824120">
    <property type="component" value="Chromosome 4"/>
</dbReference>
<keyword evidence="6 8" id="KW-0539">Nucleus</keyword>
<protein>
    <recommendedName>
        <fullName evidence="8">Histone H4</fullName>
    </recommendedName>
</protein>
<comment type="subcellular location">
    <subcellularLocation>
        <location evidence="2">Chromosome</location>
    </subcellularLocation>
    <subcellularLocation>
        <location evidence="1">Nucleus</location>
    </subcellularLocation>
</comment>
<dbReference type="PRINTS" id="PR00623">
    <property type="entry name" value="HISTONEH4"/>
</dbReference>
<proteinExistence type="inferred from homology"/>
<dbReference type="InterPro" id="IPR001951">
    <property type="entry name" value="Histone_H4"/>
</dbReference>
<evidence type="ECO:0000313" key="9">
    <source>
        <dbReference type="EMBL" id="KAG5611624.1"/>
    </source>
</evidence>
<dbReference type="SUPFAM" id="SSF47113">
    <property type="entry name" value="Histone-fold"/>
    <property type="match status" value="1"/>
</dbReference>
<name>A0A9J5ZID9_SOLCO</name>
<dbReference type="SMART" id="SM00417">
    <property type="entry name" value="H4"/>
    <property type="match status" value="1"/>
</dbReference>
<comment type="caution">
    <text evidence="9">The sequence shown here is derived from an EMBL/GenBank/DDBJ whole genome shotgun (WGS) entry which is preliminary data.</text>
</comment>
<evidence type="ECO:0000256" key="1">
    <source>
        <dbReference type="ARBA" id="ARBA00004123"/>
    </source>
</evidence>
<evidence type="ECO:0000256" key="2">
    <source>
        <dbReference type="ARBA" id="ARBA00004286"/>
    </source>
</evidence>
<comment type="function">
    <text evidence="8">Core component of nucleosome. Nucleosomes wrap and compact DNA into chromatin, limiting DNA accessibility to the cellular machineries which require DNA as a template. Histones thereby play a central role in transcription regulation, DNA repair, DNA replication and chromosomal stability. DNA accessibility is regulated via a complex set of post-translational modifications of histones, also called histone code, and nucleosome remodeling.</text>
</comment>
<evidence type="ECO:0000256" key="4">
    <source>
        <dbReference type="ARBA" id="ARBA00022454"/>
    </source>
</evidence>
<keyword evidence="10" id="KW-1185">Reference proteome</keyword>
<dbReference type="GO" id="GO:0046982">
    <property type="term" value="F:protein heterodimerization activity"/>
    <property type="evidence" value="ECO:0007669"/>
    <property type="project" value="InterPro"/>
</dbReference>
<dbReference type="EMBL" id="JACXVP010000004">
    <property type="protein sequence ID" value="KAG5611624.1"/>
    <property type="molecule type" value="Genomic_DNA"/>
</dbReference>